<dbReference type="SMART" id="SM00212">
    <property type="entry name" value="UBCc"/>
    <property type="match status" value="1"/>
</dbReference>
<dbReference type="PANTHER" id="PTHR24067">
    <property type="entry name" value="UBIQUITIN-CONJUGATING ENZYME E2"/>
    <property type="match status" value="1"/>
</dbReference>
<evidence type="ECO:0000256" key="6">
    <source>
        <dbReference type="RuleBase" id="RU362109"/>
    </source>
</evidence>
<comment type="similarity">
    <text evidence="6">Belongs to the ubiquitin-conjugating enzyme family.</text>
</comment>
<evidence type="ECO:0000256" key="5">
    <source>
        <dbReference type="PROSITE-ProRule" id="PRU10133"/>
    </source>
</evidence>
<dbReference type="GO" id="GO:0005524">
    <property type="term" value="F:ATP binding"/>
    <property type="evidence" value="ECO:0007669"/>
    <property type="project" value="UniProtKB-UniRule"/>
</dbReference>
<dbReference type="RefSeq" id="XP_067548153.1">
    <property type="nucleotide sequence ID" value="XM_067691700.1"/>
</dbReference>
<dbReference type="PROSITE" id="PS50127">
    <property type="entry name" value="UBC_2"/>
    <property type="match status" value="1"/>
</dbReference>
<dbReference type="InterPro" id="IPR016135">
    <property type="entry name" value="UBQ-conjugating_enzyme/RWD"/>
</dbReference>
<dbReference type="EMBL" id="JAEOAQ010000003">
    <property type="protein sequence ID" value="KAG5419037.1"/>
    <property type="molecule type" value="Genomic_DNA"/>
</dbReference>
<evidence type="ECO:0000259" key="7">
    <source>
        <dbReference type="PROSITE" id="PS50127"/>
    </source>
</evidence>
<dbReference type="PROSITE" id="PS00183">
    <property type="entry name" value="UBC_1"/>
    <property type="match status" value="1"/>
</dbReference>
<dbReference type="GeneID" id="93651433"/>
<dbReference type="SUPFAM" id="SSF54495">
    <property type="entry name" value="UBC-like"/>
    <property type="match status" value="1"/>
</dbReference>
<reference evidence="8 9" key="1">
    <citation type="submission" date="2020-12" db="EMBL/GenBank/DDBJ databases">
        <title>Effect of drift, selection, and recombination on the evolution of hybrid genomes in Candida yeast pathogens.</title>
        <authorList>
            <person name="Mixao V."/>
            <person name="Ksiezopolska E."/>
            <person name="Saus E."/>
            <person name="Boekhout T."/>
            <person name="Gacser A."/>
            <person name="Gabaldon T."/>
        </authorList>
    </citation>
    <scope>NUCLEOTIDE SEQUENCE [LARGE SCALE GENOMIC DNA]</scope>
    <source>
        <strain evidence="8 9">BP57</strain>
    </source>
</reference>
<dbReference type="CDD" id="cd23808">
    <property type="entry name" value="UBCc_UBE2W"/>
    <property type="match status" value="1"/>
</dbReference>
<organism evidence="8 9">
    <name type="scientific">Candida metapsilosis</name>
    <dbReference type="NCBI Taxonomy" id="273372"/>
    <lineage>
        <taxon>Eukaryota</taxon>
        <taxon>Fungi</taxon>
        <taxon>Dikarya</taxon>
        <taxon>Ascomycota</taxon>
        <taxon>Saccharomycotina</taxon>
        <taxon>Pichiomycetes</taxon>
        <taxon>Debaryomycetaceae</taxon>
        <taxon>Candida/Lodderomyces clade</taxon>
        <taxon>Candida</taxon>
    </lineage>
</organism>
<feature type="domain" description="UBC core" evidence="7">
    <location>
        <begin position="3"/>
        <end position="150"/>
    </location>
</feature>
<dbReference type="InterPro" id="IPR050113">
    <property type="entry name" value="Ub_conjugating_enzyme"/>
</dbReference>
<dbReference type="Proteomes" id="UP000669133">
    <property type="component" value="Unassembled WGS sequence"/>
</dbReference>
<name>A0A8H7ZBY4_9ASCO</name>
<proteinExistence type="inferred from homology"/>
<dbReference type="AlphaFoldDB" id="A0A8H7ZBY4"/>
<evidence type="ECO:0000256" key="3">
    <source>
        <dbReference type="ARBA" id="ARBA00022786"/>
    </source>
</evidence>
<keyword evidence="4 6" id="KW-0067">ATP-binding</keyword>
<accession>A0A8H7ZBY4</accession>
<dbReference type="OrthoDB" id="406833at2759"/>
<evidence type="ECO:0000313" key="9">
    <source>
        <dbReference type="Proteomes" id="UP000669133"/>
    </source>
</evidence>
<dbReference type="InterPro" id="IPR000608">
    <property type="entry name" value="UBC"/>
</dbReference>
<dbReference type="Gene3D" id="3.10.110.10">
    <property type="entry name" value="Ubiquitin Conjugating Enzyme"/>
    <property type="match status" value="1"/>
</dbReference>
<gene>
    <name evidence="8" type="ORF">I9W82_002804</name>
</gene>
<dbReference type="InterPro" id="IPR023313">
    <property type="entry name" value="UBQ-conjugating_AS"/>
</dbReference>
<keyword evidence="3 6" id="KW-0833">Ubl conjugation pathway</keyword>
<feature type="active site" description="Glycyl thioester intermediate" evidence="5">
    <location>
        <position position="90"/>
    </location>
</feature>
<evidence type="ECO:0000313" key="8">
    <source>
        <dbReference type="EMBL" id="KAG5419037.1"/>
    </source>
</evidence>
<protein>
    <recommendedName>
        <fullName evidence="7">UBC core domain-containing protein</fullName>
    </recommendedName>
</protein>
<dbReference type="Pfam" id="PF00179">
    <property type="entry name" value="UQ_con"/>
    <property type="match status" value="1"/>
</dbReference>
<dbReference type="GO" id="GO:0016740">
    <property type="term" value="F:transferase activity"/>
    <property type="evidence" value="ECO:0007669"/>
    <property type="project" value="UniProtKB-KW"/>
</dbReference>
<keyword evidence="9" id="KW-1185">Reference proteome</keyword>
<comment type="caution">
    <text evidence="8">The sequence shown here is derived from an EMBL/GenBank/DDBJ whole genome shotgun (WGS) entry which is preliminary data.</text>
</comment>
<keyword evidence="1" id="KW-0808">Transferase</keyword>
<evidence type="ECO:0000256" key="1">
    <source>
        <dbReference type="ARBA" id="ARBA00022679"/>
    </source>
</evidence>
<evidence type="ECO:0000256" key="4">
    <source>
        <dbReference type="ARBA" id="ARBA00022840"/>
    </source>
</evidence>
<evidence type="ECO:0000256" key="2">
    <source>
        <dbReference type="ARBA" id="ARBA00022741"/>
    </source>
</evidence>
<keyword evidence="2 6" id="KW-0547">Nucleotide-binding</keyword>
<sequence>MHPYHRRLVKEYQAISKAKLPGVELISSEELQSFLFKIHIDNHELYPDDYYLQVTITDDYPVDSPSVVFINYGSSQIPLHPHIYSNGHICLNLLGDDWTPACSIESILLSIQSMLHSNQLAERPPDDSQYIKGAPRDPKRTNFVYHDDNI</sequence>